<evidence type="ECO:0000313" key="2">
    <source>
        <dbReference type="EMBL" id="KAJ1213278.1"/>
    </source>
</evidence>
<dbReference type="EMBL" id="JANPWB010000001">
    <property type="protein sequence ID" value="KAJ1213278.1"/>
    <property type="molecule type" value="Genomic_DNA"/>
</dbReference>
<dbReference type="Proteomes" id="UP001066276">
    <property type="component" value="Chromosome 1_1"/>
</dbReference>
<evidence type="ECO:0000256" key="1">
    <source>
        <dbReference type="SAM" id="MobiDB-lite"/>
    </source>
</evidence>
<evidence type="ECO:0000313" key="3">
    <source>
        <dbReference type="Proteomes" id="UP001066276"/>
    </source>
</evidence>
<feature type="region of interest" description="Disordered" evidence="1">
    <location>
        <begin position="1"/>
        <end position="22"/>
    </location>
</feature>
<accession>A0AAV7WL35</accession>
<protein>
    <submittedName>
        <fullName evidence="2">Uncharacterized protein</fullName>
    </submittedName>
</protein>
<comment type="caution">
    <text evidence="2">The sequence shown here is derived from an EMBL/GenBank/DDBJ whole genome shotgun (WGS) entry which is preliminary data.</text>
</comment>
<organism evidence="2 3">
    <name type="scientific">Pleurodeles waltl</name>
    <name type="common">Iberian ribbed newt</name>
    <dbReference type="NCBI Taxonomy" id="8319"/>
    <lineage>
        <taxon>Eukaryota</taxon>
        <taxon>Metazoa</taxon>
        <taxon>Chordata</taxon>
        <taxon>Craniata</taxon>
        <taxon>Vertebrata</taxon>
        <taxon>Euteleostomi</taxon>
        <taxon>Amphibia</taxon>
        <taxon>Batrachia</taxon>
        <taxon>Caudata</taxon>
        <taxon>Salamandroidea</taxon>
        <taxon>Salamandridae</taxon>
        <taxon>Pleurodelinae</taxon>
        <taxon>Pleurodeles</taxon>
    </lineage>
</organism>
<sequence length="147" mass="16551">MSSSAATLGPSSTAFPVNSRPDTAMERILQEISTEGCRLEAMDSKITDLSADSKSIWADIAGFQDKDTDLDHRLHTIESRIAAVLDKEPEMQFLRHKLKDLEDRRQRDNVHLFGLPEKVEGTDLRAFLKDFIPTLTGLTFSPMLEFL</sequence>
<dbReference type="AlphaFoldDB" id="A0AAV7WL35"/>
<name>A0AAV7WL35_PLEWA</name>
<proteinExistence type="predicted"/>
<feature type="compositionally biased region" description="Polar residues" evidence="1">
    <location>
        <begin position="1"/>
        <end position="16"/>
    </location>
</feature>
<gene>
    <name evidence="2" type="ORF">NDU88_000916</name>
</gene>
<reference evidence="2" key="1">
    <citation type="journal article" date="2022" name="bioRxiv">
        <title>Sequencing and chromosome-scale assembly of the giantPleurodeles waltlgenome.</title>
        <authorList>
            <person name="Brown T."/>
            <person name="Elewa A."/>
            <person name="Iarovenko S."/>
            <person name="Subramanian E."/>
            <person name="Araus A.J."/>
            <person name="Petzold A."/>
            <person name="Susuki M."/>
            <person name="Suzuki K.-i.T."/>
            <person name="Hayashi T."/>
            <person name="Toyoda A."/>
            <person name="Oliveira C."/>
            <person name="Osipova E."/>
            <person name="Leigh N.D."/>
            <person name="Simon A."/>
            <person name="Yun M.H."/>
        </authorList>
    </citation>
    <scope>NUCLEOTIDE SEQUENCE</scope>
    <source>
        <strain evidence="2">20211129_DDA</strain>
        <tissue evidence="2">Liver</tissue>
    </source>
</reference>
<keyword evidence="3" id="KW-1185">Reference proteome</keyword>